<dbReference type="EMBL" id="MIHA01000007">
    <property type="protein sequence ID" value="ODQ90092.1"/>
    <property type="molecule type" value="Genomic_DNA"/>
</dbReference>
<evidence type="ECO:0000256" key="4">
    <source>
        <dbReference type="ARBA" id="ARBA00022692"/>
    </source>
</evidence>
<keyword evidence="2" id="KW-0328">Glycosyltransferase</keyword>
<dbReference type="STRING" id="1776.BHQ18_11630"/>
<evidence type="ECO:0000256" key="6">
    <source>
        <dbReference type="ARBA" id="ARBA00023136"/>
    </source>
</evidence>
<feature type="transmembrane region" description="Helical" evidence="7">
    <location>
        <begin position="376"/>
        <end position="398"/>
    </location>
</feature>
<evidence type="ECO:0000256" key="1">
    <source>
        <dbReference type="ARBA" id="ARBA00004141"/>
    </source>
</evidence>
<evidence type="ECO:0000256" key="2">
    <source>
        <dbReference type="ARBA" id="ARBA00022676"/>
    </source>
</evidence>
<sequence length="484" mass="54378">MTFYILLFVAGVMVVKWPLIAKVAVWAGILFFAVFVGFKMVLWFESNRHRFPIYALPSPDDPDLPLYTVWVPLFREGPALPGLLNGLADLHYPKDKLQVLLLLEEQQRDPETHAAVASRELPDYVSVVVVPAVAPFGKPKALNAGLAVTEGEFGVIYDAEDRPEPDQLLKAVGRFRSSGPSLGCLQARLHFSNGTSSWTSRMMWVEYIIHFEWVLRGIDKIGLVIPLGGTSNHFRVEALRSIAYDKSVLPAGAEGIGAWDPWNLTEDAEIAGALTCAGYDIELFDSVTYEVASRRLRVAIPQRSRWQKGYTQTGLAYLRSPWRTSRNMGVVRWFFYTFFLLGTPTSILLSTLSWILTIAYFCTRSTAIEQLFPAPLFYLGVILLVFGNFALFVQHIIAAYHRDGYCTIKWLLLLPVWQQLATVSVLVAWKQLLQKGKRHFWAKTEHVEDLDTRDGVDDDVPELVPPGRVIPIPLAEARPATESG</sequence>
<dbReference type="InterPro" id="IPR050321">
    <property type="entry name" value="Glycosyltr_2/OpgH_subfam"/>
</dbReference>
<protein>
    <recommendedName>
        <fullName evidence="10">N-acetylglucosaminyltransferase</fullName>
    </recommendedName>
</protein>
<evidence type="ECO:0000256" key="5">
    <source>
        <dbReference type="ARBA" id="ARBA00022989"/>
    </source>
</evidence>
<keyword evidence="4 7" id="KW-0812">Transmembrane</keyword>
<dbReference type="GO" id="GO:0016020">
    <property type="term" value="C:membrane"/>
    <property type="evidence" value="ECO:0007669"/>
    <property type="project" value="UniProtKB-SubCell"/>
</dbReference>
<dbReference type="PANTHER" id="PTHR43867:SF2">
    <property type="entry name" value="CELLULOSE SYNTHASE CATALYTIC SUBUNIT A [UDP-FORMING]"/>
    <property type="match status" value="1"/>
</dbReference>
<dbReference type="Pfam" id="PF13641">
    <property type="entry name" value="Glyco_tranf_2_3"/>
    <property type="match status" value="1"/>
</dbReference>
<dbReference type="PANTHER" id="PTHR43867">
    <property type="entry name" value="CELLULOSE SYNTHASE CATALYTIC SUBUNIT A [UDP-FORMING]"/>
    <property type="match status" value="1"/>
</dbReference>
<keyword evidence="5 7" id="KW-1133">Transmembrane helix</keyword>
<comment type="caution">
    <text evidence="8">The sequence shown here is derived from an EMBL/GenBank/DDBJ whole genome shotgun (WGS) entry which is preliminary data.</text>
</comment>
<dbReference type="Gene3D" id="3.90.550.10">
    <property type="entry name" value="Spore Coat Polysaccharide Biosynthesis Protein SpsA, Chain A"/>
    <property type="match status" value="1"/>
</dbReference>
<keyword evidence="9" id="KW-1185">Reference proteome</keyword>
<evidence type="ECO:0008006" key="10">
    <source>
        <dbReference type="Google" id="ProtNLM"/>
    </source>
</evidence>
<evidence type="ECO:0000256" key="7">
    <source>
        <dbReference type="SAM" id="Phobius"/>
    </source>
</evidence>
<dbReference type="Proteomes" id="UP000094053">
    <property type="component" value="Unassembled WGS sequence"/>
</dbReference>
<reference evidence="9" key="1">
    <citation type="submission" date="2016-09" db="EMBL/GenBank/DDBJ databases">
        <authorList>
            <person name="Greninger A.L."/>
            <person name="Jerome K.R."/>
            <person name="Mcnair B."/>
            <person name="Wallis C."/>
            <person name="Fang F."/>
        </authorList>
    </citation>
    <scope>NUCLEOTIDE SEQUENCE [LARGE SCALE GENOMIC DNA]</scope>
    <source>
        <strain evidence="9">M6</strain>
    </source>
</reference>
<dbReference type="GO" id="GO:0016757">
    <property type="term" value="F:glycosyltransferase activity"/>
    <property type="evidence" value="ECO:0007669"/>
    <property type="project" value="UniProtKB-KW"/>
</dbReference>
<keyword evidence="6 7" id="KW-0472">Membrane</keyword>
<evidence type="ECO:0000313" key="8">
    <source>
        <dbReference type="EMBL" id="ODQ90092.1"/>
    </source>
</evidence>
<gene>
    <name evidence="8" type="ORF">BHQ18_11630</name>
</gene>
<feature type="transmembrane region" description="Helical" evidence="7">
    <location>
        <begin position="24"/>
        <end position="44"/>
    </location>
</feature>
<organism evidence="8 9">
    <name type="scientific">Mycolicibacterium flavescens</name>
    <name type="common">Mycobacterium flavescens</name>
    <dbReference type="NCBI Taxonomy" id="1776"/>
    <lineage>
        <taxon>Bacteria</taxon>
        <taxon>Bacillati</taxon>
        <taxon>Actinomycetota</taxon>
        <taxon>Actinomycetes</taxon>
        <taxon>Mycobacteriales</taxon>
        <taxon>Mycobacteriaceae</taxon>
        <taxon>Mycolicibacterium</taxon>
    </lineage>
</organism>
<dbReference type="SUPFAM" id="SSF53448">
    <property type="entry name" value="Nucleotide-diphospho-sugar transferases"/>
    <property type="match status" value="1"/>
</dbReference>
<dbReference type="InterPro" id="IPR029044">
    <property type="entry name" value="Nucleotide-diphossugar_trans"/>
</dbReference>
<dbReference type="AlphaFoldDB" id="A0A1E3RKZ1"/>
<accession>A0A1E3RKZ1</accession>
<evidence type="ECO:0000256" key="3">
    <source>
        <dbReference type="ARBA" id="ARBA00022679"/>
    </source>
</evidence>
<feature type="transmembrane region" description="Helical" evidence="7">
    <location>
        <begin position="333"/>
        <end position="356"/>
    </location>
</feature>
<keyword evidence="3" id="KW-0808">Transferase</keyword>
<comment type="subcellular location">
    <subcellularLocation>
        <location evidence="1">Membrane</location>
        <topology evidence="1">Multi-pass membrane protein</topology>
    </subcellularLocation>
</comment>
<name>A0A1E3RKZ1_MYCFV</name>
<evidence type="ECO:0000313" key="9">
    <source>
        <dbReference type="Proteomes" id="UP000094053"/>
    </source>
</evidence>
<proteinExistence type="predicted"/>